<dbReference type="EMBL" id="VOPY01000001">
    <property type="protein sequence ID" value="TXC73823.1"/>
    <property type="molecule type" value="Genomic_DNA"/>
</dbReference>
<proteinExistence type="predicted"/>
<organism evidence="1 2">
    <name type="scientific">Flavisphingopyxis soli</name>
    <dbReference type="NCBI Taxonomy" id="2601267"/>
    <lineage>
        <taxon>Bacteria</taxon>
        <taxon>Pseudomonadati</taxon>
        <taxon>Pseudomonadota</taxon>
        <taxon>Alphaproteobacteria</taxon>
        <taxon>Sphingomonadales</taxon>
        <taxon>Sphingopyxidaceae</taxon>
        <taxon>Flavisphingopyxis</taxon>
    </lineage>
</organism>
<comment type="caution">
    <text evidence="1">The sequence shown here is derived from an EMBL/GenBank/DDBJ whole genome shotgun (WGS) entry which is preliminary data.</text>
</comment>
<dbReference type="RefSeq" id="WP_147121660.1">
    <property type="nucleotide sequence ID" value="NZ_VOPY01000001.1"/>
</dbReference>
<dbReference type="AlphaFoldDB" id="A0A5C6UL40"/>
<accession>A0A5C6UL40</accession>
<evidence type="ECO:0000313" key="2">
    <source>
        <dbReference type="Proteomes" id="UP000321129"/>
    </source>
</evidence>
<protein>
    <submittedName>
        <fullName evidence="1">Uncharacterized protein</fullName>
    </submittedName>
</protein>
<dbReference type="Proteomes" id="UP000321129">
    <property type="component" value="Unassembled WGS sequence"/>
</dbReference>
<evidence type="ECO:0000313" key="1">
    <source>
        <dbReference type="EMBL" id="TXC73823.1"/>
    </source>
</evidence>
<name>A0A5C6UL40_9SPHN</name>
<gene>
    <name evidence="1" type="ORF">FSZ31_03590</name>
</gene>
<sequence length="119" mass="12193">MLNERKAAAANVAKNLFRLERAIDEGILAAGEMASALPQARINAGVSAVVGQAAFDQAAGILGALVAGRQSAVSLHESLAAVRDQLGMRNQTVAFGDGDKLPTIGHSANDVERSIAQAS</sequence>
<keyword evidence="2" id="KW-1185">Reference proteome</keyword>
<reference evidence="1 2" key="1">
    <citation type="submission" date="2019-08" db="EMBL/GenBank/DDBJ databases">
        <title>Sphingorhabdus soil sp. nov., isolated from arctic soil.</title>
        <authorList>
            <person name="Liu Y."/>
        </authorList>
    </citation>
    <scope>NUCLEOTIDE SEQUENCE [LARGE SCALE GENOMIC DNA]</scope>
    <source>
        <strain evidence="1 2">D-2Q-5-6</strain>
    </source>
</reference>
<dbReference type="OrthoDB" id="7451903at2"/>